<evidence type="ECO:0008006" key="3">
    <source>
        <dbReference type="Google" id="ProtNLM"/>
    </source>
</evidence>
<sequence length="243" mass="25595">MNKIKYILLALTVFIYTGCEEEVPTPEGTNYIAFADSEFSTGVDVGSSNSFDIPVYSANITGSDRSFDILVDPASAAAAGSYTVPSTVTIPSGSNEGTLTVQLTDTNLGIGVNKLILNFGVVENLYNGGSTTVNYIQNCTEVTATLEINFDGYGSESSWSITDALGGIVVSKAEKFYADGQASATETITLCAGRDYTFTFNDAYGDGLSYPADGNVTLTINGEEKAAVTGDFGTKYEVAFDTN</sequence>
<proteinExistence type="predicted"/>
<protein>
    <recommendedName>
        <fullName evidence="3">DUF1735 domain-containing protein</fullName>
    </recommendedName>
</protein>
<dbReference type="STRING" id="1774273.LPB03_15375"/>
<organism evidence="1 2">
    <name type="scientific">Polaribacter vadi</name>
    <dbReference type="NCBI Taxonomy" id="1774273"/>
    <lineage>
        <taxon>Bacteria</taxon>
        <taxon>Pseudomonadati</taxon>
        <taxon>Bacteroidota</taxon>
        <taxon>Flavobacteriia</taxon>
        <taxon>Flavobacteriales</taxon>
        <taxon>Flavobacteriaceae</taxon>
    </lineage>
</organism>
<dbReference type="Proteomes" id="UP000092584">
    <property type="component" value="Unassembled WGS sequence"/>
</dbReference>
<evidence type="ECO:0000313" key="2">
    <source>
        <dbReference type="Proteomes" id="UP000092584"/>
    </source>
</evidence>
<name>A0A1B8TQG5_9FLAO</name>
<accession>A0A1B8TQG5</accession>
<dbReference type="OrthoDB" id="9804511at2"/>
<dbReference type="KEGG" id="pob:LPB03_15375"/>
<comment type="caution">
    <text evidence="1">The sequence shown here is derived from an EMBL/GenBank/DDBJ whole genome shotgun (WGS) entry which is preliminary data.</text>
</comment>
<gene>
    <name evidence="1" type="ORF">LPB3_13930</name>
</gene>
<dbReference type="AlphaFoldDB" id="A0A1B8TQG5"/>
<dbReference type="RefSeq" id="WP_065320246.1">
    <property type="nucleotide sequence ID" value="NZ_CP017477.1"/>
</dbReference>
<keyword evidence="2" id="KW-1185">Reference proteome</keyword>
<evidence type="ECO:0000313" key="1">
    <source>
        <dbReference type="EMBL" id="OBY61889.1"/>
    </source>
</evidence>
<reference evidence="2" key="1">
    <citation type="submission" date="2016-02" db="EMBL/GenBank/DDBJ databases">
        <authorList>
            <person name="Shin S.-K."/>
            <person name="Yi H."/>
            <person name="Kim E."/>
        </authorList>
    </citation>
    <scope>NUCLEOTIDE SEQUENCE [LARGE SCALE GENOMIC DNA]</scope>
    <source>
        <strain evidence="2">LPB0003</strain>
    </source>
</reference>
<dbReference type="EMBL" id="LSFM01000025">
    <property type="protein sequence ID" value="OBY61889.1"/>
    <property type="molecule type" value="Genomic_DNA"/>
</dbReference>